<gene>
    <name evidence="1" type="ORF">ACFQ1S_08110</name>
</gene>
<organism evidence="1 2">
    <name type="scientific">Kibdelosporangium lantanae</name>
    <dbReference type="NCBI Taxonomy" id="1497396"/>
    <lineage>
        <taxon>Bacteria</taxon>
        <taxon>Bacillati</taxon>
        <taxon>Actinomycetota</taxon>
        <taxon>Actinomycetes</taxon>
        <taxon>Pseudonocardiales</taxon>
        <taxon>Pseudonocardiaceae</taxon>
        <taxon>Kibdelosporangium</taxon>
    </lineage>
</organism>
<name>A0ABW3M4I2_9PSEU</name>
<dbReference type="EMBL" id="JBHTIS010000333">
    <property type="protein sequence ID" value="MFD1045542.1"/>
    <property type="molecule type" value="Genomic_DNA"/>
</dbReference>
<proteinExistence type="predicted"/>
<accession>A0ABW3M4I2</accession>
<reference evidence="2" key="1">
    <citation type="journal article" date="2019" name="Int. J. Syst. Evol. Microbiol.">
        <title>The Global Catalogue of Microorganisms (GCM) 10K type strain sequencing project: providing services to taxonomists for standard genome sequencing and annotation.</title>
        <authorList>
            <consortium name="The Broad Institute Genomics Platform"/>
            <consortium name="The Broad Institute Genome Sequencing Center for Infectious Disease"/>
            <person name="Wu L."/>
            <person name="Ma J."/>
        </authorList>
    </citation>
    <scope>NUCLEOTIDE SEQUENCE [LARGE SCALE GENOMIC DNA]</scope>
    <source>
        <strain evidence="2">JCM 31486</strain>
    </source>
</reference>
<sequence>MILDGLVRACGGRMAVFDQIRAPSTLGSFLRAFTHGHVQQLNAVLRQELIALADRAPLLPGVDELVFVDLDSTHRQVYGYQKQDAAVGRLKSRKTRHPLIATASTPIARPVVVAIRLHKGKAADVRGAPR</sequence>
<protein>
    <submittedName>
        <fullName evidence="1">IS1380 family transposase</fullName>
    </submittedName>
</protein>
<evidence type="ECO:0000313" key="1">
    <source>
        <dbReference type="EMBL" id="MFD1045542.1"/>
    </source>
</evidence>
<keyword evidence="2" id="KW-1185">Reference proteome</keyword>
<evidence type="ECO:0000313" key="2">
    <source>
        <dbReference type="Proteomes" id="UP001597045"/>
    </source>
</evidence>
<feature type="non-terminal residue" evidence="1">
    <location>
        <position position="130"/>
    </location>
</feature>
<dbReference type="Proteomes" id="UP001597045">
    <property type="component" value="Unassembled WGS sequence"/>
</dbReference>
<comment type="caution">
    <text evidence="1">The sequence shown here is derived from an EMBL/GenBank/DDBJ whole genome shotgun (WGS) entry which is preliminary data.</text>
</comment>